<evidence type="ECO:0000256" key="1">
    <source>
        <dbReference type="ARBA" id="ARBA00004370"/>
    </source>
</evidence>
<evidence type="ECO:0000313" key="5">
    <source>
        <dbReference type="Proteomes" id="UP000697710"/>
    </source>
</evidence>
<reference evidence="4" key="1">
    <citation type="submission" date="2020-04" db="EMBL/GenBank/DDBJ databases">
        <authorList>
            <person name="Zhang T."/>
        </authorList>
    </citation>
    <scope>NUCLEOTIDE SEQUENCE</scope>
    <source>
        <strain evidence="4">HKST-UBA01</strain>
    </source>
</reference>
<dbReference type="Pfam" id="PF01103">
    <property type="entry name" value="Omp85"/>
    <property type="match status" value="1"/>
</dbReference>
<gene>
    <name evidence="4" type="ORF">KC729_17420</name>
</gene>
<dbReference type="AlphaFoldDB" id="A0A956M430"/>
<sequence length="402" mass="44761">MPDTPEMDVMVHRHLGFDIGDRVPQGTIIESKARLEASGSFREVDVHTRRGSVPGAIVVVVEAEIGRRIHFETGIGQEDINGWYLNMFGLRWTSPLHRGGTARLGFHAGLETSGLFADLEVPRVPVKSYDGLIDLGLFDRTWYVQQGRDEYRQTLHQHRLLLGARRHSGGVTTTFWLGTLGVDPSDSLTTEKGGEDVDVPTGDFLPSPKRVHFLETRIVLERDRRGIVDPWRNGTWTGVQLRAADHLSGGGFWQLEADTRAYVPMLDRSALAFRLQARYTSPGTPYHQRYLLGGTRRLRGFSSGRLSGPLGAQAIWVGSAEWRHPLLGIDRPEPRLLGTLFFDVGDRWDARGELGSLSAGVGYGFQIQLPWIQVMTLEVGYPITDEHDVDSVVGSLTLGRSF</sequence>
<evidence type="ECO:0000313" key="4">
    <source>
        <dbReference type="EMBL" id="MCA9729471.1"/>
    </source>
</evidence>
<dbReference type="Gene3D" id="2.40.160.50">
    <property type="entry name" value="membrane protein fhac: a member of the omp85/tpsb transporter family"/>
    <property type="match status" value="1"/>
</dbReference>
<dbReference type="Proteomes" id="UP000697710">
    <property type="component" value="Unassembled WGS sequence"/>
</dbReference>
<feature type="domain" description="Bacterial surface antigen (D15)" evidence="3">
    <location>
        <begin position="234"/>
        <end position="391"/>
    </location>
</feature>
<organism evidence="4 5">
    <name type="scientific">Eiseniibacteriota bacterium</name>
    <dbReference type="NCBI Taxonomy" id="2212470"/>
    <lineage>
        <taxon>Bacteria</taxon>
        <taxon>Candidatus Eiseniibacteriota</taxon>
    </lineage>
</organism>
<reference evidence="4" key="2">
    <citation type="journal article" date="2021" name="Microbiome">
        <title>Successional dynamics and alternative stable states in a saline activated sludge microbial community over 9 years.</title>
        <authorList>
            <person name="Wang Y."/>
            <person name="Ye J."/>
            <person name="Ju F."/>
            <person name="Liu L."/>
            <person name="Boyd J.A."/>
            <person name="Deng Y."/>
            <person name="Parks D.H."/>
            <person name="Jiang X."/>
            <person name="Yin X."/>
            <person name="Woodcroft B.J."/>
            <person name="Tyson G.W."/>
            <person name="Hugenholtz P."/>
            <person name="Polz M.F."/>
            <person name="Zhang T."/>
        </authorList>
    </citation>
    <scope>NUCLEOTIDE SEQUENCE</scope>
    <source>
        <strain evidence="4">HKST-UBA01</strain>
    </source>
</reference>
<evidence type="ECO:0000256" key="2">
    <source>
        <dbReference type="ARBA" id="ARBA00023136"/>
    </source>
</evidence>
<comment type="caution">
    <text evidence="4">The sequence shown here is derived from an EMBL/GenBank/DDBJ whole genome shotgun (WGS) entry which is preliminary data.</text>
</comment>
<accession>A0A956M430</accession>
<name>A0A956M430_UNCEI</name>
<comment type="subcellular location">
    <subcellularLocation>
        <location evidence="1">Membrane</location>
    </subcellularLocation>
</comment>
<keyword evidence="2" id="KW-0472">Membrane</keyword>
<dbReference type="InterPro" id="IPR000184">
    <property type="entry name" value="Bac_surfAg_D15"/>
</dbReference>
<proteinExistence type="predicted"/>
<evidence type="ECO:0000259" key="3">
    <source>
        <dbReference type="Pfam" id="PF01103"/>
    </source>
</evidence>
<protein>
    <submittedName>
        <fullName evidence="4">BamA/TamA family outer membrane protein</fullName>
    </submittedName>
</protein>
<dbReference type="EMBL" id="JAGQHR010000710">
    <property type="protein sequence ID" value="MCA9729471.1"/>
    <property type="molecule type" value="Genomic_DNA"/>
</dbReference>
<dbReference type="GO" id="GO:0019867">
    <property type="term" value="C:outer membrane"/>
    <property type="evidence" value="ECO:0007669"/>
    <property type="project" value="InterPro"/>
</dbReference>